<evidence type="ECO:0008006" key="3">
    <source>
        <dbReference type="Google" id="ProtNLM"/>
    </source>
</evidence>
<reference evidence="1" key="1">
    <citation type="submission" date="2021-08" db="EMBL/GenBank/DDBJ databases">
        <authorList>
            <person name="Nwanade C."/>
            <person name="Wang M."/>
            <person name="Masoudi A."/>
            <person name="Yu Z."/>
            <person name="Liu J."/>
        </authorList>
    </citation>
    <scope>NUCLEOTIDE SEQUENCE</scope>
    <source>
        <strain evidence="1">S141</strain>
    </source>
</reference>
<organism evidence="1 2">
    <name type="scientific">Leisingera caerulea</name>
    <name type="common">Phaeobacter caeruleus</name>
    <dbReference type="NCBI Taxonomy" id="506591"/>
    <lineage>
        <taxon>Bacteria</taxon>
        <taxon>Pseudomonadati</taxon>
        <taxon>Pseudomonadota</taxon>
        <taxon>Alphaproteobacteria</taxon>
        <taxon>Rhodobacterales</taxon>
        <taxon>Roseobacteraceae</taxon>
        <taxon>Leisingera</taxon>
    </lineage>
</organism>
<dbReference type="RefSeq" id="WP_260002646.1">
    <property type="nucleotide sequence ID" value="NZ_CP081078.1"/>
</dbReference>
<gene>
    <name evidence="1" type="ORF">K3722_00485</name>
</gene>
<protein>
    <recommendedName>
        <fullName evidence="3">KTSC domain-containing protein</fullName>
    </recommendedName>
</protein>
<dbReference type="EMBL" id="CP081078">
    <property type="protein sequence ID" value="UWQ58645.1"/>
    <property type="molecule type" value="Genomic_DNA"/>
</dbReference>
<proteinExistence type="predicted"/>
<keyword evidence="2" id="KW-1185">Reference proteome</keyword>
<evidence type="ECO:0000313" key="1">
    <source>
        <dbReference type="EMBL" id="UWQ58645.1"/>
    </source>
</evidence>
<evidence type="ECO:0000313" key="2">
    <source>
        <dbReference type="Proteomes" id="UP001058184"/>
    </source>
</evidence>
<dbReference type="Proteomes" id="UP001058184">
    <property type="component" value="Chromosome"/>
</dbReference>
<accession>A0ABY5WX88</accession>
<sequence length="89" mass="10458">MLELKDVSIKELNFIRYDLGADRRWFTMTGYGRDYEIVEQLSSSLPKFQLTKNLNDPVKFVSHEGSFEAAKARAQKDFEKHILDVFRVE</sequence>
<name>A0ABY5WX88_LEICA</name>